<proteinExistence type="inferred from homology"/>
<dbReference type="EMBL" id="CP023701">
    <property type="protein sequence ID" value="QEU77177.1"/>
    <property type="molecule type" value="Genomic_DNA"/>
</dbReference>
<evidence type="ECO:0000313" key="11">
    <source>
        <dbReference type="Proteomes" id="UP000326831"/>
    </source>
</evidence>
<reference evidence="9" key="3">
    <citation type="submission" date="2020-09" db="EMBL/GenBank/DDBJ databases">
        <authorList>
            <person name="Sun Q."/>
            <person name="Ohkuma M."/>
        </authorList>
    </citation>
    <scope>NUCLEOTIDE SEQUENCE</scope>
    <source>
        <strain evidence="9">JCM 4834</strain>
    </source>
</reference>
<keyword evidence="3 7" id="KW-0812">Transmembrane</keyword>
<dbReference type="GO" id="GO:0005886">
    <property type="term" value="C:plasma membrane"/>
    <property type="evidence" value="ECO:0007669"/>
    <property type="project" value="UniProtKB-SubCell"/>
</dbReference>
<evidence type="ECO:0000256" key="2">
    <source>
        <dbReference type="ARBA" id="ARBA00022475"/>
    </source>
</evidence>
<dbReference type="Proteomes" id="UP000634660">
    <property type="component" value="Unassembled WGS sequence"/>
</dbReference>
<organism evidence="10 11">
    <name type="scientific">Streptomyces subrutilus</name>
    <dbReference type="NCBI Taxonomy" id="36818"/>
    <lineage>
        <taxon>Bacteria</taxon>
        <taxon>Bacillati</taxon>
        <taxon>Actinomycetota</taxon>
        <taxon>Actinomycetes</taxon>
        <taxon>Kitasatosporales</taxon>
        <taxon>Streptomycetaceae</taxon>
        <taxon>Streptomyces</taxon>
    </lineage>
</organism>
<evidence type="ECO:0000256" key="6">
    <source>
        <dbReference type="ARBA" id="ARBA00043993"/>
    </source>
</evidence>
<dbReference type="InterPro" id="IPR049453">
    <property type="entry name" value="Memb_transporter_dom"/>
</dbReference>
<reference evidence="10 11" key="2">
    <citation type="submission" date="2017-09" db="EMBL/GenBank/DDBJ databases">
        <authorList>
            <person name="Lee N."/>
            <person name="Cho B.-K."/>
        </authorList>
    </citation>
    <scope>NUCLEOTIDE SEQUENCE [LARGE SCALE GENOMIC DNA]</scope>
    <source>
        <strain evidence="10 11">ATCC 27467</strain>
    </source>
</reference>
<gene>
    <name evidence="10" type="ORF">CP968_01675</name>
    <name evidence="9" type="ORF">GCM10010371_00180</name>
</gene>
<comment type="subcellular location">
    <subcellularLocation>
        <location evidence="1">Cell membrane</location>
        <topology evidence="1">Multi-pass membrane protein</topology>
    </subcellularLocation>
</comment>
<keyword evidence="11" id="KW-1185">Reference proteome</keyword>
<evidence type="ECO:0000256" key="1">
    <source>
        <dbReference type="ARBA" id="ARBA00004651"/>
    </source>
</evidence>
<feature type="transmembrane region" description="Helical" evidence="7">
    <location>
        <begin position="146"/>
        <end position="168"/>
    </location>
</feature>
<keyword evidence="4 7" id="KW-1133">Transmembrane helix</keyword>
<keyword evidence="5 7" id="KW-0472">Membrane</keyword>
<dbReference type="RefSeq" id="WP_150516274.1">
    <property type="nucleotide sequence ID" value="NZ_BMVX01000001.1"/>
</dbReference>
<protein>
    <submittedName>
        <fullName evidence="10">FUSC family protein</fullName>
    </submittedName>
    <submittedName>
        <fullName evidence="9">Membrane protein</fullName>
    </submittedName>
</protein>
<sequence>MTASPRLVPPVWLANSIRPNRGPLPWPAMGRAALALSLPVVAGIAAGRPEYGALASMGALAGVIGDTAGAYRMRLLNIAVPQLFGAVGVTLGALAYGQGWAAVSVLASIALVSGMISSVGALASVSGLMLLLNAVVGAGLPMPDPWWTAPLLLTLGGLLILLLTLLGWPFRRHAPDRAAVAAAYRSVAELYAVVGTRDTAVYDARRHAVTQSVDSAYEVLLAHRAHDHGPRGPMVRLLAQLNALIPLLESAAAAHHHGRTSRDPEVAAAVNGLADSVASERRTPPALVLPEPQGPADRAVDRSLRHASAVIHSPGPTPHQDDDLLGNPEPLPLRVRRATRNMLTSTTSWRYGLRLALCIGLAQSLVSVSSAGRSYWVPLAVTFVLKPDFGSVFSRAVQRAVGTAVGLLAAALILAVVPSGWAYVPVLMGLGALIPAGNAMGFAFMTASVSPVVLLQSDIMTGQGFALMGPQLADSLLGCAIVLVAGYLLWPESWSTRVGDRLARAIDDTGTYIAHAFSGISYAERVRWQRRLYQDLSSVRSEFQRALTEPAPIGSQAAAWWPLVIAVERIVGAIAAAQVRGEHGAQPPAPQAVTDIERHLRELAHTVRTGAVLDNADVEPIIEQDDVLAPLRQELRVARTVVTPIDKT</sequence>
<feature type="transmembrane region" description="Helical" evidence="7">
    <location>
        <begin position="83"/>
        <end position="112"/>
    </location>
</feature>
<feature type="transmembrane region" description="Helical" evidence="7">
    <location>
        <begin position="430"/>
        <end position="455"/>
    </location>
</feature>
<dbReference type="PANTHER" id="PTHR30509">
    <property type="entry name" value="P-HYDROXYBENZOIC ACID EFFLUX PUMP SUBUNIT-RELATED"/>
    <property type="match status" value="1"/>
</dbReference>
<evidence type="ECO:0000256" key="7">
    <source>
        <dbReference type="SAM" id="Phobius"/>
    </source>
</evidence>
<feature type="domain" description="Integral membrane bound transporter" evidence="8">
    <location>
        <begin position="364"/>
        <end position="484"/>
    </location>
</feature>
<evidence type="ECO:0000313" key="9">
    <source>
        <dbReference type="EMBL" id="GGZ45188.1"/>
    </source>
</evidence>
<feature type="transmembrane region" description="Helical" evidence="7">
    <location>
        <begin position="400"/>
        <end position="424"/>
    </location>
</feature>
<reference evidence="9" key="1">
    <citation type="journal article" date="2014" name="Int. J. Syst. Evol. Microbiol.">
        <title>Complete genome sequence of Corynebacterium casei LMG S-19264T (=DSM 44701T), isolated from a smear-ripened cheese.</title>
        <authorList>
            <consortium name="US DOE Joint Genome Institute (JGI-PGF)"/>
            <person name="Walter F."/>
            <person name="Albersmeier A."/>
            <person name="Kalinowski J."/>
            <person name="Ruckert C."/>
        </authorList>
    </citation>
    <scope>NUCLEOTIDE SEQUENCE</scope>
    <source>
        <strain evidence="9">JCM 4834</strain>
    </source>
</reference>
<evidence type="ECO:0000256" key="3">
    <source>
        <dbReference type="ARBA" id="ARBA00022692"/>
    </source>
</evidence>
<evidence type="ECO:0000256" key="4">
    <source>
        <dbReference type="ARBA" id="ARBA00022989"/>
    </source>
</evidence>
<evidence type="ECO:0000313" key="10">
    <source>
        <dbReference type="EMBL" id="QEU77177.1"/>
    </source>
</evidence>
<name>A0A5P2UKN2_9ACTN</name>
<dbReference type="AlphaFoldDB" id="A0A5P2UKN2"/>
<dbReference type="Pfam" id="PF13515">
    <property type="entry name" value="FUSC_2"/>
    <property type="match status" value="1"/>
</dbReference>
<evidence type="ECO:0000256" key="5">
    <source>
        <dbReference type="ARBA" id="ARBA00023136"/>
    </source>
</evidence>
<keyword evidence="2" id="KW-1003">Cell membrane</keyword>
<comment type="similarity">
    <text evidence="6">Belongs to the YccS/YhfK family.</text>
</comment>
<dbReference type="EMBL" id="BMVX01000001">
    <property type="protein sequence ID" value="GGZ45188.1"/>
    <property type="molecule type" value="Genomic_DNA"/>
</dbReference>
<feature type="transmembrane region" description="Helical" evidence="7">
    <location>
        <begin position="119"/>
        <end position="140"/>
    </location>
</feature>
<dbReference type="PANTHER" id="PTHR30509:SF9">
    <property type="entry name" value="MULTIDRUG RESISTANCE PROTEIN MDTO"/>
    <property type="match status" value="1"/>
</dbReference>
<dbReference type="OrthoDB" id="3816110at2"/>
<accession>A0A5P2UKN2</accession>
<dbReference type="Proteomes" id="UP000326831">
    <property type="component" value="Chromosome"/>
</dbReference>
<feature type="transmembrane region" description="Helical" evidence="7">
    <location>
        <begin position="467"/>
        <end position="490"/>
    </location>
</feature>
<evidence type="ECO:0000259" key="8">
    <source>
        <dbReference type="Pfam" id="PF13515"/>
    </source>
</evidence>
<dbReference type="KEGG" id="ssub:CP968_01675"/>